<dbReference type="GO" id="GO:0005576">
    <property type="term" value="C:extracellular region"/>
    <property type="evidence" value="ECO:0007669"/>
    <property type="project" value="UniProtKB-SubCell"/>
</dbReference>
<dbReference type="InterPro" id="IPR036398">
    <property type="entry name" value="CA_dom_sf"/>
</dbReference>
<dbReference type="SMART" id="SM01057">
    <property type="entry name" value="Carb_anhydrase"/>
    <property type="match status" value="1"/>
</dbReference>
<evidence type="ECO:0000256" key="7">
    <source>
        <dbReference type="ARBA" id="ARBA00022833"/>
    </source>
</evidence>
<dbReference type="OrthoDB" id="6074739at2"/>
<accession>E0UL07</accession>
<dbReference type="PANTHER" id="PTHR18952">
    <property type="entry name" value="CARBONIC ANHYDRASE"/>
    <property type="match status" value="1"/>
</dbReference>
<dbReference type="SUPFAM" id="SSF117074">
    <property type="entry name" value="Hypothetical protein PA1324"/>
    <property type="match status" value="1"/>
</dbReference>
<dbReference type="Gene3D" id="3.10.200.10">
    <property type="entry name" value="Alpha carbonic anhydrase"/>
    <property type="match status" value="1"/>
</dbReference>
<evidence type="ECO:0000256" key="8">
    <source>
        <dbReference type="ARBA" id="ARBA00023239"/>
    </source>
</evidence>
<keyword evidence="4" id="KW-0964">Secreted</keyword>
<dbReference type="EMBL" id="CP002199">
    <property type="protein sequence ID" value="ADN17637.1"/>
    <property type="molecule type" value="Genomic_DNA"/>
</dbReference>
<evidence type="ECO:0000256" key="10">
    <source>
        <dbReference type="SAM" id="SignalP"/>
    </source>
</evidence>
<comment type="catalytic activity">
    <reaction evidence="9">
        <text>hydrogencarbonate + H(+) = CO2 + H2O</text>
        <dbReference type="Rhea" id="RHEA:10748"/>
        <dbReference type="ChEBI" id="CHEBI:15377"/>
        <dbReference type="ChEBI" id="CHEBI:15378"/>
        <dbReference type="ChEBI" id="CHEBI:16526"/>
        <dbReference type="ChEBI" id="CHEBI:17544"/>
        <dbReference type="EC" id="4.2.1.1"/>
    </reaction>
</comment>
<evidence type="ECO:0000256" key="9">
    <source>
        <dbReference type="ARBA" id="ARBA00048348"/>
    </source>
</evidence>
<feature type="signal peptide" evidence="10">
    <location>
        <begin position="1"/>
        <end position="29"/>
    </location>
</feature>
<dbReference type="InterPro" id="IPR033764">
    <property type="entry name" value="Sdr_B"/>
</dbReference>
<evidence type="ECO:0000313" key="12">
    <source>
        <dbReference type="EMBL" id="ADN17637.1"/>
    </source>
</evidence>
<organism evidence="12 13">
    <name type="scientific">Gloeothece verrucosa (strain PCC 7822)</name>
    <name type="common">Cyanothece sp. (strain PCC 7822)</name>
    <dbReference type="NCBI Taxonomy" id="497965"/>
    <lineage>
        <taxon>Bacteria</taxon>
        <taxon>Bacillati</taxon>
        <taxon>Cyanobacteriota</taxon>
        <taxon>Cyanophyceae</taxon>
        <taxon>Oscillatoriophycideae</taxon>
        <taxon>Chroococcales</taxon>
        <taxon>Aphanothecaceae</taxon>
        <taxon>Gloeothece</taxon>
        <taxon>Gloeothece verrucosa</taxon>
    </lineage>
</organism>
<reference evidence="13" key="1">
    <citation type="journal article" date="2011" name="MBio">
        <title>Novel metabolic attributes of the genus Cyanothece, comprising a group of unicellular nitrogen-fixing Cyanobacteria.</title>
        <authorList>
            <person name="Bandyopadhyay A."/>
            <person name="Elvitigala T."/>
            <person name="Welsh E."/>
            <person name="Stockel J."/>
            <person name="Liberton M."/>
            <person name="Min H."/>
            <person name="Sherman L.A."/>
            <person name="Pakrasi H.B."/>
        </authorList>
    </citation>
    <scope>NUCLEOTIDE SEQUENCE [LARGE SCALE GENOMIC DNA]</scope>
    <source>
        <strain evidence="13">PCC 7822</strain>
        <plasmid evidence="13">Cy782201</plasmid>
    </source>
</reference>
<evidence type="ECO:0000256" key="5">
    <source>
        <dbReference type="ARBA" id="ARBA00022723"/>
    </source>
</evidence>
<dbReference type="RefSeq" id="WP_013334387.1">
    <property type="nucleotide sequence ID" value="NC_014533.1"/>
</dbReference>
<keyword evidence="8" id="KW-0456">Lyase</keyword>
<dbReference type="PANTHER" id="PTHR18952:SF265">
    <property type="entry name" value="CARBONIC ANHYDRASE"/>
    <property type="match status" value="1"/>
</dbReference>
<dbReference type="Pfam" id="PF00194">
    <property type="entry name" value="Carb_anhydrase"/>
    <property type="match status" value="1"/>
</dbReference>
<geneLocation type="plasmid" evidence="12 13">
    <name>Cy782201</name>
</geneLocation>
<name>E0UL07_GLOV7</name>
<comment type="similarity">
    <text evidence="2">Belongs to the alpha-carbonic anhydrase family.</text>
</comment>
<evidence type="ECO:0000256" key="4">
    <source>
        <dbReference type="ARBA" id="ARBA00022525"/>
    </source>
</evidence>
<dbReference type="InterPro" id="IPR041891">
    <property type="entry name" value="Alpha_CA_prokaryot-like"/>
</dbReference>
<evidence type="ECO:0000259" key="11">
    <source>
        <dbReference type="PROSITE" id="PS51144"/>
    </source>
</evidence>
<dbReference type="GO" id="GO:0004089">
    <property type="term" value="F:carbonate dehydratase activity"/>
    <property type="evidence" value="ECO:0007669"/>
    <property type="project" value="UniProtKB-EC"/>
</dbReference>
<dbReference type="Gene3D" id="2.60.40.10">
    <property type="entry name" value="Immunoglobulins"/>
    <property type="match status" value="1"/>
</dbReference>
<dbReference type="EC" id="4.2.1.1" evidence="3"/>
<dbReference type="SUPFAM" id="SSF51069">
    <property type="entry name" value="Carbonic anhydrase"/>
    <property type="match status" value="1"/>
</dbReference>
<dbReference type="NCBIfam" id="TIGR04155">
    <property type="entry name" value="cyano_PEP"/>
    <property type="match status" value="1"/>
</dbReference>
<dbReference type="KEGG" id="cyj:Cyan7822_5776"/>
<dbReference type="InterPro" id="IPR013783">
    <property type="entry name" value="Ig-like_fold"/>
</dbReference>
<dbReference type="InterPro" id="IPR023561">
    <property type="entry name" value="Carbonic_anhydrase_a-class"/>
</dbReference>
<evidence type="ECO:0000256" key="3">
    <source>
        <dbReference type="ARBA" id="ARBA00012925"/>
    </source>
</evidence>
<dbReference type="PROSITE" id="PS51144">
    <property type="entry name" value="ALPHA_CA_2"/>
    <property type="match status" value="1"/>
</dbReference>
<proteinExistence type="inferred from homology"/>
<evidence type="ECO:0000313" key="13">
    <source>
        <dbReference type="Proteomes" id="UP000008206"/>
    </source>
</evidence>
<sequence>MLSRAAKTLGVASATSLTFFSLLVGSASAASTNLGSLSGIKFNDLNKNGVRDLLEVGLPGWEIQLLNFEGHVIKTTTTNLSGYYQFTNLSPGPYVVREVMKPGWKQTLPTFQKNLQLGQVLGPWDYDDPDTEWPSIAPDASGNFQSPVNITQTPSINLGQYLSINYSGQQADFIKNTGLNFDLEYHPGNANFINVSGERFDLQQFHFHYESEHAINNVLSDMELHFVNRHANGGLSVLGLLIEEGNTNTALAPLFDAIANQLTANNGQIPANVPFTQQLNLASLFPSNLKGWFYNGSLTTPPATEGVNWFVFETPIQMSAAQIDIFQDYLASINLTHNNRPLQDLNGRQFNEHNHEETINGGSISGLNFGNALDLGLLGLKQFNYNVAVNDNEISDLDFGNTAVATPEPLTILGTAVAIGFGARFKQRLGKKKA</sequence>
<keyword evidence="6 10" id="KW-0732">Signal</keyword>
<gene>
    <name evidence="12" type="ordered locus">Cyan7822_5776</name>
</gene>
<dbReference type="HOGENOM" id="CLU_688344_0_0_3"/>
<evidence type="ECO:0000256" key="1">
    <source>
        <dbReference type="ARBA" id="ARBA00004613"/>
    </source>
</evidence>
<dbReference type="InterPro" id="IPR001148">
    <property type="entry name" value="CA_dom"/>
</dbReference>
<keyword evidence="7" id="KW-0862">Zinc</keyword>
<dbReference type="CDD" id="cd03124">
    <property type="entry name" value="alpha_CA_prokaryotic_like"/>
    <property type="match status" value="1"/>
</dbReference>
<feature type="chain" id="PRO_5003141355" description="carbonic anhydrase" evidence="10">
    <location>
        <begin position="30"/>
        <end position="434"/>
    </location>
</feature>
<comment type="subcellular location">
    <subcellularLocation>
        <location evidence="1">Secreted</location>
    </subcellularLocation>
</comment>
<keyword evidence="13" id="KW-1185">Reference proteome</keyword>
<dbReference type="GO" id="GO:0008270">
    <property type="term" value="F:zinc ion binding"/>
    <property type="evidence" value="ECO:0007669"/>
    <property type="project" value="InterPro"/>
</dbReference>
<keyword evidence="12" id="KW-0614">Plasmid</keyword>
<dbReference type="AlphaFoldDB" id="E0UL07"/>
<feature type="domain" description="Alpha-carbonic anhydrase" evidence="11">
    <location>
        <begin position="122"/>
        <end position="354"/>
    </location>
</feature>
<protein>
    <recommendedName>
        <fullName evidence="3">carbonic anhydrase</fullName>
        <ecNumber evidence="3">4.2.1.1</ecNumber>
    </recommendedName>
</protein>
<evidence type="ECO:0000256" key="2">
    <source>
        <dbReference type="ARBA" id="ARBA00010718"/>
    </source>
</evidence>
<dbReference type="Proteomes" id="UP000008206">
    <property type="component" value="Plasmid Cy782201"/>
</dbReference>
<keyword evidence="5" id="KW-0479">Metal-binding</keyword>
<dbReference type="Pfam" id="PF17210">
    <property type="entry name" value="SdrD_B"/>
    <property type="match status" value="1"/>
</dbReference>
<dbReference type="InterPro" id="IPR026374">
    <property type="entry name" value="Cyano_PEP"/>
</dbReference>
<evidence type="ECO:0000256" key="6">
    <source>
        <dbReference type="ARBA" id="ARBA00022729"/>
    </source>
</evidence>